<accession>A0A8D8R296</accession>
<protein>
    <submittedName>
        <fullName evidence="1">Uncharacterized protein</fullName>
    </submittedName>
</protein>
<dbReference type="EMBL" id="HBUF01125180">
    <property type="protein sequence ID" value="CAG6643014.1"/>
    <property type="molecule type" value="Transcribed_RNA"/>
</dbReference>
<evidence type="ECO:0000313" key="1">
    <source>
        <dbReference type="EMBL" id="CAG6643013.1"/>
    </source>
</evidence>
<dbReference type="EMBL" id="HBUF01125179">
    <property type="protein sequence ID" value="CAG6643013.1"/>
    <property type="molecule type" value="Transcribed_RNA"/>
</dbReference>
<organism evidence="1">
    <name type="scientific">Cacopsylla melanoneura</name>
    <dbReference type="NCBI Taxonomy" id="428564"/>
    <lineage>
        <taxon>Eukaryota</taxon>
        <taxon>Metazoa</taxon>
        <taxon>Ecdysozoa</taxon>
        <taxon>Arthropoda</taxon>
        <taxon>Hexapoda</taxon>
        <taxon>Insecta</taxon>
        <taxon>Pterygota</taxon>
        <taxon>Neoptera</taxon>
        <taxon>Paraneoptera</taxon>
        <taxon>Hemiptera</taxon>
        <taxon>Sternorrhyncha</taxon>
        <taxon>Psylloidea</taxon>
        <taxon>Psyllidae</taxon>
        <taxon>Psyllinae</taxon>
        <taxon>Cacopsylla</taxon>
    </lineage>
</organism>
<sequence length="148" mass="17618">MINRVIKWISNFNRVINFISNFNRVINWIRSFNRLINWSSNTSRVTMWSSIVSRDVNWSNIVSSDAKGRSTVNRVAKCSETNSERFTVTLHVNADNGEVSERMNSHYSPLQCEEYNIQEHHTVCRLYSVIYRQPQQEWQLFVRVRFLL</sequence>
<dbReference type="EMBL" id="HBUF01457030">
    <property type="protein sequence ID" value="CAG6743954.1"/>
    <property type="molecule type" value="Transcribed_RNA"/>
</dbReference>
<proteinExistence type="predicted"/>
<name>A0A8D8R296_9HEMI</name>
<reference evidence="1" key="1">
    <citation type="submission" date="2021-05" db="EMBL/GenBank/DDBJ databases">
        <authorList>
            <person name="Alioto T."/>
            <person name="Alioto T."/>
            <person name="Gomez Garrido J."/>
        </authorList>
    </citation>
    <scope>NUCLEOTIDE SEQUENCE</scope>
</reference>
<dbReference type="AlphaFoldDB" id="A0A8D8R296"/>